<feature type="compositionally biased region" description="Low complexity" evidence="2">
    <location>
        <begin position="469"/>
        <end position="480"/>
    </location>
</feature>
<dbReference type="Proteomes" id="UP001205311">
    <property type="component" value="Unassembled WGS sequence"/>
</dbReference>
<feature type="compositionally biased region" description="Pro residues" evidence="2">
    <location>
        <begin position="166"/>
        <end position="179"/>
    </location>
</feature>
<proteinExistence type="inferred from homology"/>
<evidence type="ECO:0000313" key="6">
    <source>
        <dbReference type="Proteomes" id="UP001205311"/>
    </source>
</evidence>
<dbReference type="Gene3D" id="3.30.70.2390">
    <property type="match status" value="1"/>
</dbReference>
<reference evidence="5 6" key="1">
    <citation type="submission" date="2022-06" db="EMBL/GenBank/DDBJ databases">
        <title>Genomic Encyclopedia of Archaeal and Bacterial Type Strains, Phase II (KMG-II): from individual species to whole genera.</title>
        <authorList>
            <person name="Goeker M."/>
        </authorList>
    </citation>
    <scope>NUCLEOTIDE SEQUENCE [LARGE SCALE GENOMIC DNA]</scope>
    <source>
        <strain evidence="5 6">DSM 40477</strain>
    </source>
</reference>
<dbReference type="EMBL" id="JAMTCP010000016">
    <property type="protein sequence ID" value="MCP2259394.1"/>
    <property type="molecule type" value="Genomic_DNA"/>
</dbReference>
<sequence>MPDDPRDGFGSRRSRRQRDTGDPQGDQARDGAEPRDARRAGRGYEEPPTGRRRRSREDSGGVSVSDLLAKHGTGQYPIPGPPSADEPARAAEDQPSRRDLPAPGRARRAADEPSRPAMPAPGAVPPATGRGRPVDEPSRPAMPAPNPTGRRAVDEPSRPAMRAPRTTPPVTPPGTPTPPTGRGRPVDEPSRPAMPAPGAPAPDGRGGRPTGGRARQGQVPGGPPAQTPSAPPTPPTPPVGASSPPPPVPPRGPRQPAAQEPSGRQDAPTPQRGSGPRPMPTRKQRPAAAGDAQGPGSRARMTPPGAVPPPPVPPSAARPDPGVLGSLSGEDPTPSRPVPQPPRPTTPPPPGATPPPPGVTPPPPAGAAPVRPPAGPPTPAGPPVPGAARRPARQGGVVPPAGPSPEEVTQEVPAVGDGPQDLVERHEKSKKIDATLARFSAVHDEALEAEQKKRNRLTRFIRRDELPDLDAAAEATPSRSGESRSGESRSAEPRGSSPRPPADEEETTLLPPATDEPEGAEEPARAEKGAKRDVKRDAGKDEEPAESDPAVEGRPRNRRRALLVGKGLAVAAAALVFVASGIGWGGMQWADSKFRKVMALDPDSADIQDKDKQLGDENFLLVGSDTRAGAKAEDHVGTQADADGARSDSVMIAHIPQDRSRVVVVSFPRDLEVDLPECDQWNPDTGQLTGKKTAPRKNAKINEAYAAGGPMCTNKVVQKISGLAINHFLGVDFHGFKGMVNAVDGVEVCIPKPMIDEKLGPIFPQAGKKVLRDNDALNFVRARYLSNDPTSDYGRMKRQQQFLSALLRKVMSSQVLLDPGKLTSFVSEVGKNTFGDNVGVDQLLTLAQSMRGVSAGQITFVTVPTVGNANARGNEVLRVDDTRALFRAIIDGTPLPGEKPAQGSPVPQAQAPQGGAAVDPKTVKLQVVNGSGRDGAGKETADALAAQGFTVVTRRDGERGEKTQIRHSGQRAAQARTLKSAVPSAELVEDPSLGGAIQLVLGANFDGRVVKPGSEPPQGEQKPGDQKPPAGPLPNDLSTVNAADDGPCG</sequence>
<name>A0ABT1HV53_STRSD</name>
<dbReference type="InterPro" id="IPR050922">
    <property type="entry name" value="LytR/CpsA/Psr_CW_biosynth"/>
</dbReference>
<dbReference type="Pfam" id="PF03816">
    <property type="entry name" value="LytR_cpsA_psr"/>
    <property type="match status" value="1"/>
</dbReference>
<feature type="compositionally biased region" description="Low complexity" evidence="2">
    <location>
        <begin position="900"/>
        <end position="918"/>
    </location>
</feature>
<dbReference type="PANTHER" id="PTHR33392:SF6">
    <property type="entry name" value="POLYISOPRENYL-TEICHOIC ACID--PEPTIDOGLYCAN TEICHOIC ACID TRANSFERASE TAGU"/>
    <property type="match status" value="1"/>
</dbReference>
<feature type="region of interest" description="Disordered" evidence="2">
    <location>
        <begin position="1"/>
        <end position="429"/>
    </location>
</feature>
<feature type="domain" description="LytR/CpsA/Psr regulator C-terminal" evidence="4">
    <location>
        <begin position="922"/>
        <end position="1005"/>
    </location>
</feature>
<accession>A0ABT1HV53</accession>
<feature type="compositionally biased region" description="Basic and acidic residues" evidence="2">
    <location>
        <begin position="1"/>
        <end position="10"/>
    </location>
</feature>
<gene>
    <name evidence="5" type="ORF">LX15_003095</name>
</gene>
<protein>
    <submittedName>
        <fullName evidence="5">Transcriptional attenuator, LytR family</fullName>
    </submittedName>
</protein>
<feature type="domain" description="Cell envelope-related transcriptional attenuator" evidence="3">
    <location>
        <begin position="646"/>
        <end position="811"/>
    </location>
</feature>
<feature type="compositionally biased region" description="Basic and acidic residues" evidence="2">
    <location>
        <begin position="86"/>
        <end position="100"/>
    </location>
</feature>
<evidence type="ECO:0000259" key="3">
    <source>
        <dbReference type="Pfam" id="PF03816"/>
    </source>
</evidence>
<evidence type="ECO:0000256" key="1">
    <source>
        <dbReference type="ARBA" id="ARBA00006068"/>
    </source>
</evidence>
<evidence type="ECO:0000256" key="2">
    <source>
        <dbReference type="SAM" id="MobiDB-lite"/>
    </source>
</evidence>
<evidence type="ECO:0000313" key="5">
    <source>
        <dbReference type="EMBL" id="MCP2259394.1"/>
    </source>
</evidence>
<evidence type="ECO:0000259" key="4">
    <source>
        <dbReference type="Pfam" id="PF13399"/>
    </source>
</evidence>
<feature type="compositionally biased region" description="Basic and acidic residues" evidence="2">
    <location>
        <begin position="443"/>
        <end position="452"/>
    </location>
</feature>
<comment type="caution">
    <text evidence="5">The sequence shown here is derived from an EMBL/GenBank/DDBJ whole genome shotgun (WGS) entry which is preliminary data.</text>
</comment>
<dbReference type="NCBIfam" id="TIGR00350">
    <property type="entry name" value="lytR_cpsA_psr"/>
    <property type="match status" value="1"/>
</dbReference>
<dbReference type="Gene3D" id="3.40.630.190">
    <property type="entry name" value="LCP protein"/>
    <property type="match status" value="1"/>
</dbReference>
<feature type="region of interest" description="Disordered" evidence="2">
    <location>
        <begin position="956"/>
        <end position="976"/>
    </location>
</feature>
<dbReference type="InterPro" id="IPR004474">
    <property type="entry name" value="LytR_CpsA_psr"/>
</dbReference>
<feature type="compositionally biased region" description="Basic and acidic residues" evidence="2">
    <location>
        <begin position="481"/>
        <end position="492"/>
    </location>
</feature>
<feature type="compositionally biased region" description="Basic and acidic residues" evidence="2">
    <location>
        <begin position="17"/>
        <end position="59"/>
    </location>
</feature>
<feature type="compositionally biased region" description="Pro residues" evidence="2">
    <location>
        <begin position="221"/>
        <end position="253"/>
    </location>
</feature>
<feature type="compositionally biased region" description="Basic and acidic residues" evidence="2">
    <location>
        <begin position="522"/>
        <end position="542"/>
    </location>
</feature>
<organism evidence="5 6">
    <name type="scientific">Streptoalloteichus tenebrarius (strain ATCC 17920 / DSM 40477 / JCM 4838 / CBS 697.72 / NBRC 16177 / NCIMB 11028 / NRRL B-12390 / A12253. 1 / ISP 5477)</name>
    <name type="common">Streptomyces tenebrarius</name>
    <dbReference type="NCBI Taxonomy" id="1933"/>
    <lineage>
        <taxon>Bacteria</taxon>
        <taxon>Bacillati</taxon>
        <taxon>Actinomycetota</taxon>
        <taxon>Actinomycetes</taxon>
        <taxon>Pseudonocardiales</taxon>
        <taxon>Pseudonocardiaceae</taxon>
        <taxon>Streptoalloteichus</taxon>
    </lineage>
</organism>
<feature type="region of interest" description="Disordered" evidence="2">
    <location>
        <begin position="443"/>
        <end position="554"/>
    </location>
</feature>
<dbReference type="InterPro" id="IPR027381">
    <property type="entry name" value="LytR/CpsA/Psr_C"/>
</dbReference>
<dbReference type="PANTHER" id="PTHR33392">
    <property type="entry name" value="POLYISOPRENYL-TEICHOIC ACID--PEPTIDOGLYCAN TEICHOIC ACID TRANSFERASE TAGU"/>
    <property type="match status" value="1"/>
</dbReference>
<feature type="region of interest" description="Disordered" evidence="2">
    <location>
        <begin position="1007"/>
        <end position="1049"/>
    </location>
</feature>
<comment type="similarity">
    <text evidence="1">Belongs to the LytR/CpsA/Psr (LCP) family.</text>
</comment>
<feature type="region of interest" description="Disordered" evidence="2">
    <location>
        <begin position="894"/>
        <end position="919"/>
    </location>
</feature>
<dbReference type="RefSeq" id="WP_308213472.1">
    <property type="nucleotide sequence ID" value="NZ_JAMTCP010000016.1"/>
</dbReference>
<dbReference type="Pfam" id="PF13399">
    <property type="entry name" value="LytR_C"/>
    <property type="match status" value="1"/>
</dbReference>
<feature type="compositionally biased region" description="Pro residues" evidence="2">
    <location>
        <begin position="334"/>
        <end position="385"/>
    </location>
</feature>
<feature type="compositionally biased region" description="Low complexity" evidence="2">
    <location>
        <begin position="386"/>
        <end position="398"/>
    </location>
</feature>
<keyword evidence="6" id="KW-1185">Reference proteome</keyword>
<feature type="compositionally biased region" description="Pro residues" evidence="2">
    <location>
        <begin position="305"/>
        <end position="316"/>
    </location>
</feature>